<feature type="compositionally biased region" description="Basic residues" evidence="1">
    <location>
        <begin position="1"/>
        <end position="18"/>
    </location>
</feature>
<reference evidence="2 3" key="1">
    <citation type="journal article" date="2012" name="Genome Biol.">
        <title>Genome and low-iron response of an oceanic diatom adapted to chronic iron limitation.</title>
        <authorList>
            <person name="Lommer M."/>
            <person name="Specht M."/>
            <person name="Roy A.S."/>
            <person name="Kraemer L."/>
            <person name="Andreson R."/>
            <person name="Gutowska M.A."/>
            <person name="Wolf J."/>
            <person name="Bergner S.V."/>
            <person name="Schilhabel M.B."/>
            <person name="Klostermeier U.C."/>
            <person name="Beiko R.G."/>
            <person name="Rosenstiel P."/>
            <person name="Hippler M."/>
            <person name="Laroche J."/>
        </authorList>
    </citation>
    <scope>NUCLEOTIDE SEQUENCE [LARGE SCALE GENOMIC DNA]</scope>
    <source>
        <strain evidence="2 3">CCMP1005</strain>
    </source>
</reference>
<dbReference type="Proteomes" id="UP000266841">
    <property type="component" value="Unassembled WGS sequence"/>
</dbReference>
<gene>
    <name evidence="2" type="ORF">THAOC_02083</name>
</gene>
<name>K0TGQ1_THAOC</name>
<feature type="non-terminal residue" evidence="2">
    <location>
        <position position="103"/>
    </location>
</feature>
<keyword evidence="3" id="KW-1185">Reference proteome</keyword>
<proteinExistence type="predicted"/>
<accession>K0TGQ1</accession>
<evidence type="ECO:0000313" key="3">
    <source>
        <dbReference type="Proteomes" id="UP000266841"/>
    </source>
</evidence>
<protein>
    <submittedName>
        <fullName evidence="2">Uncharacterized protein</fullName>
    </submittedName>
</protein>
<comment type="caution">
    <text evidence="2">The sequence shown here is derived from an EMBL/GenBank/DDBJ whole genome shotgun (WGS) entry which is preliminary data.</text>
</comment>
<sequence>MPSRKKQKDKKGKGKQKKEMRQFANATAAGLIRGIHDGKSAAPLALVRHLAATAAANKPGELFEDPQYAGITEALLIILKRCDESLASVFGGVHSDAVLACTP</sequence>
<evidence type="ECO:0000256" key="1">
    <source>
        <dbReference type="SAM" id="MobiDB-lite"/>
    </source>
</evidence>
<evidence type="ECO:0000313" key="2">
    <source>
        <dbReference type="EMBL" id="EJK76169.1"/>
    </source>
</evidence>
<feature type="region of interest" description="Disordered" evidence="1">
    <location>
        <begin position="1"/>
        <end position="20"/>
    </location>
</feature>
<organism evidence="2 3">
    <name type="scientific">Thalassiosira oceanica</name>
    <name type="common">Marine diatom</name>
    <dbReference type="NCBI Taxonomy" id="159749"/>
    <lineage>
        <taxon>Eukaryota</taxon>
        <taxon>Sar</taxon>
        <taxon>Stramenopiles</taxon>
        <taxon>Ochrophyta</taxon>
        <taxon>Bacillariophyta</taxon>
        <taxon>Coscinodiscophyceae</taxon>
        <taxon>Thalassiosirophycidae</taxon>
        <taxon>Thalassiosirales</taxon>
        <taxon>Thalassiosiraceae</taxon>
        <taxon>Thalassiosira</taxon>
    </lineage>
</organism>
<dbReference type="EMBL" id="AGNL01002490">
    <property type="protein sequence ID" value="EJK76169.1"/>
    <property type="molecule type" value="Genomic_DNA"/>
</dbReference>
<dbReference type="AlphaFoldDB" id="K0TGQ1"/>